<evidence type="ECO:0000313" key="2">
    <source>
        <dbReference type="Proteomes" id="UP000008080"/>
    </source>
</evidence>
<reference evidence="1 2" key="1">
    <citation type="journal article" date="2004" name="Science">
        <title>A predator unmasked: life cycle of Bdellovibrio bacteriovorus from a genomic perspective.</title>
        <authorList>
            <person name="Rendulic S."/>
            <person name="Jagtap P."/>
            <person name="Rosinus A."/>
            <person name="Eppinger M."/>
            <person name="Baar C."/>
            <person name="Lanz C."/>
            <person name="Keller H."/>
            <person name="Lambert C."/>
            <person name="Evans K.J."/>
            <person name="Goesmann A."/>
            <person name="Meyer F."/>
            <person name="Sockett R.E."/>
            <person name="Schuster S.C."/>
        </authorList>
    </citation>
    <scope>NUCLEOTIDE SEQUENCE [LARGE SCALE GENOMIC DNA]</scope>
    <source>
        <strain evidence="2">ATCC 15356 / DSM 50701 / NCIMB 9529 / HD100</strain>
    </source>
</reference>
<dbReference type="KEGG" id="bba:Bd1280"/>
<protein>
    <submittedName>
        <fullName evidence="1">Uncharacterized protein</fullName>
    </submittedName>
</protein>
<gene>
    <name evidence="1" type="ordered locus">Bd1280</name>
</gene>
<name>Q6MNH5_BDEBA</name>
<dbReference type="EMBL" id="BX842649">
    <property type="protein sequence ID" value="CAE79177.1"/>
    <property type="molecule type" value="Genomic_DNA"/>
</dbReference>
<dbReference type="HOGENOM" id="CLU_3380724_0_0_7"/>
<keyword evidence="2" id="KW-1185">Reference proteome</keyword>
<dbReference type="AlphaFoldDB" id="Q6MNH5"/>
<dbReference type="Proteomes" id="UP000008080">
    <property type="component" value="Chromosome"/>
</dbReference>
<accession>Q6MNH5</accession>
<proteinExistence type="predicted"/>
<evidence type="ECO:0000313" key="1">
    <source>
        <dbReference type="EMBL" id="CAE79177.1"/>
    </source>
</evidence>
<sequence length="33" mass="3704">MKKAHLTSLAGLSLLFDVLEARLRFAKNPPPRI</sequence>
<organism evidence="1 2">
    <name type="scientific">Bdellovibrio bacteriovorus (strain ATCC 15356 / DSM 50701 / NCIMB 9529 / HD100)</name>
    <dbReference type="NCBI Taxonomy" id="264462"/>
    <lineage>
        <taxon>Bacteria</taxon>
        <taxon>Pseudomonadati</taxon>
        <taxon>Bdellovibrionota</taxon>
        <taxon>Bdellovibrionia</taxon>
        <taxon>Bdellovibrionales</taxon>
        <taxon>Pseudobdellovibrionaceae</taxon>
        <taxon>Bdellovibrio</taxon>
    </lineage>
</organism>